<evidence type="ECO:0000256" key="8">
    <source>
        <dbReference type="ARBA" id="ARBA00023012"/>
    </source>
</evidence>
<evidence type="ECO:0000313" key="10">
    <source>
        <dbReference type="EMBL" id="MFC5543167.1"/>
    </source>
</evidence>
<reference evidence="11" key="1">
    <citation type="journal article" date="2019" name="Int. J. Syst. Evol. Microbiol.">
        <title>The Global Catalogue of Microorganisms (GCM) 10K type strain sequencing project: providing services to taxonomists for standard genome sequencing and annotation.</title>
        <authorList>
            <consortium name="The Broad Institute Genomics Platform"/>
            <consortium name="The Broad Institute Genome Sequencing Center for Infectious Disease"/>
            <person name="Wu L."/>
            <person name="Ma J."/>
        </authorList>
    </citation>
    <scope>NUCLEOTIDE SEQUENCE [LARGE SCALE GENOMIC DNA]</scope>
    <source>
        <strain evidence="11">CCUG 56331</strain>
    </source>
</reference>
<gene>
    <name evidence="10" type="ORF">ACFPOH_15770</name>
</gene>
<protein>
    <recommendedName>
        <fullName evidence="2">histidine kinase</fullName>
        <ecNumber evidence="2">2.7.13.3</ecNumber>
    </recommendedName>
</protein>
<dbReference type="InterPro" id="IPR050736">
    <property type="entry name" value="Sensor_HK_Regulatory"/>
</dbReference>
<name>A0ABW0RGJ7_9BACL</name>
<evidence type="ECO:0000259" key="9">
    <source>
        <dbReference type="PROSITE" id="PS50109"/>
    </source>
</evidence>
<dbReference type="InterPro" id="IPR003594">
    <property type="entry name" value="HATPase_dom"/>
</dbReference>
<dbReference type="Gene3D" id="1.10.287.130">
    <property type="match status" value="1"/>
</dbReference>
<keyword evidence="11" id="KW-1185">Reference proteome</keyword>
<feature type="domain" description="Histidine kinase" evidence="9">
    <location>
        <begin position="249"/>
        <end position="455"/>
    </location>
</feature>
<keyword evidence="4" id="KW-0808">Transferase</keyword>
<dbReference type="EC" id="2.7.13.3" evidence="2"/>
<keyword evidence="6" id="KW-0418">Kinase</keyword>
<comment type="catalytic activity">
    <reaction evidence="1">
        <text>ATP + protein L-histidine = ADP + protein N-phospho-L-histidine.</text>
        <dbReference type="EC" id="2.7.13.3"/>
    </reaction>
</comment>
<accession>A0ABW0RGJ7</accession>
<evidence type="ECO:0000256" key="7">
    <source>
        <dbReference type="ARBA" id="ARBA00022840"/>
    </source>
</evidence>
<dbReference type="PANTHER" id="PTHR43711">
    <property type="entry name" value="TWO-COMPONENT HISTIDINE KINASE"/>
    <property type="match status" value="1"/>
</dbReference>
<keyword evidence="3" id="KW-0597">Phosphoprotein</keyword>
<dbReference type="SMART" id="SM00387">
    <property type="entry name" value="HATPase_c"/>
    <property type="match status" value="1"/>
</dbReference>
<keyword evidence="5" id="KW-0547">Nucleotide-binding</keyword>
<dbReference type="PRINTS" id="PR00344">
    <property type="entry name" value="BCTRLSENSOR"/>
</dbReference>
<dbReference type="InterPro" id="IPR004358">
    <property type="entry name" value="Sig_transdc_His_kin-like_C"/>
</dbReference>
<evidence type="ECO:0000256" key="5">
    <source>
        <dbReference type="ARBA" id="ARBA00022741"/>
    </source>
</evidence>
<keyword evidence="7 10" id="KW-0067">ATP-binding</keyword>
<sequence>MTKATMVPLLEDLFQYDDPVLILNTSCNIESISNKAAQILNLDEEIGKPLPMDDLSQSRWNSFIKRIRQEKFSFSSFNIKGKDSAYKEIKVFGMFLKKNNLVFLKILNEDSDNKFQLYRKHFLNDLPYGLLFFKDEMINEINSRAIELLDIDLGNISNLSFDSFLSKYFDYGYKKLQFLSELKAFGHATLEVKRLNRQNEERYLTMNCKYFYYLDMIVVSIVDHTETVKLKQKVKELEHFSEIGKISANITHELKNAVTSLKGFMELLKFNTTEEGKKYIKIIESEMQRMETILSEILYLAKPTKFIKEKVSMLHVIEEVIEIMQPQAYKNHVVIQLKADEECDSMITGNVNHLKQMFINLVKNAIEVMENGGTITIELKNICNKVQVLIKDEGTGIPEENLNKLFTPFFTTKDEGTGLGLSLVKKVVDEHHGKISVESIVDVGSTFILEFPGYTENYTKYYYDENQMKKLLASRTANSVPLV</sequence>
<keyword evidence="8" id="KW-0902">Two-component regulatory system</keyword>
<dbReference type="Gene3D" id="3.30.565.10">
    <property type="entry name" value="Histidine kinase-like ATPase, C-terminal domain"/>
    <property type="match status" value="1"/>
</dbReference>
<comment type="caution">
    <text evidence="10">The sequence shown here is derived from an EMBL/GenBank/DDBJ whole genome shotgun (WGS) entry which is preliminary data.</text>
</comment>
<evidence type="ECO:0000256" key="6">
    <source>
        <dbReference type="ARBA" id="ARBA00022777"/>
    </source>
</evidence>
<dbReference type="EMBL" id="JBHSNQ010000191">
    <property type="protein sequence ID" value="MFC5543167.1"/>
    <property type="molecule type" value="Genomic_DNA"/>
</dbReference>
<dbReference type="Pfam" id="PF02518">
    <property type="entry name" value="HATPase_c"/>
    <property type="match status" value="1"/>
</dbReference>
<dbReference type="SUPFAM" id="SSF47384">
    <property type="entry name" value="Homodimeric domain of signal transducing histidine kinase"/>
    <property type="match status" value="1"/>
</dbReference>
<evidence type="ECO:0000313" key="11">
    <source>
        <dbReference type="Proteomes" id="UP001595978"/>
    </source>
</evidence>
<evidence type="ECO:0000256" key="2">
    <source>
        <dbReference type="ARBA" id="ARBA00012438"/>
    </source>
</evidence>
<proteinExistence type="predicted"/>
<dbReference type="InterPro" id="IPR003661">
    <property type="entry name" value="HisK_dim/P_dom"/>
</dbReference>
<dbReference type="InterPro" id="IPR005467">
    <property type="entry name" value="His_kinase_dom"/>
</dbReference>
<dbReference type="Pfam" id="PF00512">
    <property type="entry name" value="HisKA"/>
    <property type="match status" value="1"/>
</dbReference>
<dbReference type="PROSITE" id="PS50109">
    <property type="entry name" value="HIS_KIN"/>
    <property type="match status" value="1"/>
</dbReference>
<dbReference type="PANTHER" id="PTHR43711:SF28">
    <property type="entry name" value="SENSOR HISTIDINE KINASE YXDK"/>
    <property type="match status" value="1"/>
</dbReference>
<organism evidence="10 11">
    <name type="scientific">Ureibacillus suwonensis</name>
    <dbReference type="NCBI Taxonomy" id="313007"/>
    <lineage>
        <taxon>Bacteria</taxon>
        <taxon>Bacillati</taxon>
        <taxon>Bacillota</taxon>
        <taxon>Bacilli</taxon>
        <taxon>Bacillales</taxon>
        <taxon>Caryophanaceae</taxon>
        <taxon>Ureibacillus</taxon>
    </lineage>
</organism>
<dbReference type="CDD" id="cd00082">
    <property type="entry name" value="HisKA"/>
    <property type="match status" value="1"/>
</dbReference>
<dbReference type="SMART" id="SM00388">
    <property type="entry name" value="HisKA"/>
    <property type="match status" value="1"/>
</dbReference>
<dbReference type="InterPro" id="IPR036097">
    <property type="entry name" value="HisK_dim/P_sf"/>
</dbReference>
<evidence type="ECO:0000256" key="4">
    <source>
        <dbReference type="ARBA" id="ARBA00022679"/>
    </source>
</evidence>
<evidence type="ECO:0000256" key="1">
    <source>
        <dbReference type="ARBA" id="ARBA00000085"/>
    </source>
</evidence>
<dbReference type="GO" id="GO:0005524">
    <property type="term" value="F:ATP binding"/>
    <property type="evidence" value="ECO:0007669"/>
    <property type="project" value="UniProtKB-KW"/>
</dbReference>
<dbReference type="InterPro" id="IPR036890">
    <property type="entry name" value="HATPase_C_sf"/>
</dbReference>
<dbReference type="RefSeq" id="WP_390310581.1">
    <property type="nucleotide sequence ID" value="NZ_JBHSNQ010000191.1"/>
</dbReference>
<dbReference type="SUPFAM" id="SSF55874">
    <property type="entry name" value="ATPase domain of HSP90 chaperone/DNA topoisomerase II/histidine kinase"/>
    <property type="match status" value="1"/>
</dbReference>
<dbReference type="Proteomes" id="UP001595978">
    <property type="component" value="Unassembled WGS sequence"/>
</dbReference>
<dbReference type="CDD" id="cd00075">
    <property type="entry name" value="HATPase"/>
    <property type="match status" value="1"/>
</dbReference>
<evidence type="ECO:0000256" key="3">
    <source>
        <dbReference type="ARBA" id="ARBA00022553"/>
    </source>
</evidence>